<dbReference type="Proteomes" id="UP000006251">
    <property type="component" value="Unassembled WGS sequence"/>
</dbReference>
<feature type="compositionally biased region" description="Basic and acidic residues" evidence="1">
    <location>
        <begin position="1"/>
        <end position="10"/>
    </location>
</feature>
<protein>
    <recommendedName>
        <fullName evidence="4">Transporter</fullName>
    </recommendedName>
</protein>
<proteinExistence type="predicted"/>
<gene>
    <name evidence="2" type="ORF">GPAL_3366</name>
</gene>
<feature type="region of interest" description="Disordered" evidence="1">
    <location>
        <begin position="1"/>
        <end position="34"/>
    </location>
</feature>
<dbReference type="InterPro" id="IPR036361">
    <property type="entry name" value="SAP_dom_sf"/>
</dbReference>
<dbReference type="Pfam" id="PF09905">
    <property type="entry name" value="VF530"/>
    <property type="match status" value="1"/>
</dbReference>
<dbReference type="STRING" id="1121922.GCA_000428905_03599"/>
<evidence type="ECO:0000313" key="2">
    <source>
        <dbReference type="EMBL" id="GAC30214.1"/>
    </source>
</evidence>
<sequence length="105" mass="12248">MNDKKSKVEVDEASTFSTSPETDDDAGNTQANNPLHGVKLQTIMENLEEQYGWEGLAYRININCFKSDPSIKSSLKFLRRTPWARDKVERLYIKTFHKKYRPESY</sequence>
<evidence type="ECO:0008006" key="4">
    <source>
        <dbReference type="Google" id="ProtNLM"/>
    </source>
</evidence>
<accession>K6YBU5</accession>
<evidence type="ECO:0000313" key="3">
    <source>
        <dbReference type="Proteomes" id="UP000006251"/>
    </source>
</evidence>
<keyword evidence="3" id="KW-1185">Reference proteome</keyword>
<dbReference type="GO" id="GO:0003677">
    <property type="term" value="F:DNA binding"/>
    <property type="evidence" value="ECO:0007669"/>
    <property type="project" value="InterPro"/>
</dbReference>
<dbReference type="OrthoDB" id="9806870at2"/>
<dbReference type="EMBL" id="BAEQ01000054">
    <property type="protein sequence ID" value="GAC30214.1"/>
    <property type="molecule type" value="Genomic_DNA"/>
</dbReference>
<name>K6YBU5_9ALTE</name>
<dbReference type="InterPro" id="IPR018668">
    <property type="entry name" value="DNA-binding_VF530-like"/>
</dbReference>
<comment type="caution">
    <text evidence="2">The sequence shown here is derived from an EMBL/GenBank/DDBJ whole genome shotgun (WGS) entry which is preliminary data.</text>
</comment>
<evidence type="ECO:0000256" key="1">
    <source>
        <dbReference type="SAM" id="MobiDB-lite"/>
    </source>
</evidence>
<organism evidence="2 3">
    <name type="scientific">Brumicola pallidula DSM 14239 = ACAM 615</name>
    <dbReference type="NCBI Taxonomy" id="1121922"/>
    <lineage>
        <taxon>Bacteria</taxon>
        <taxon>Pseudomonadati</taxon>
        <taxon>Pseudomonadota</taxon>
        <taxon>Gammaproteobacteria</taxon>
        <taxon>Alteromonadales</taxon>
        <taxon>Alteromonadaceae</taxon>
        <taxon>Brumicola</taxon>
    </lineage>
</organism>
<dbReference type="AlphaFoldDB" id="K6YBU5"/>
<reference evidence="3" key="1">
    <citation type="journal article" date="2014" name="Environ. Microbiol.">
        <title>Comparative genomics of the marine bacterial genus Glaciecola reveals the high degree of genomic diversity and genomic characteristic for cold adaptation.</title>
        <authorList>
            <person name="Qin Q.L."/>
            <person name="Xie B.B."/>
            <person name="Yu Y."/>
            <person name="Shu Y.L."/>
            <person name="Rong J.C."/>
            <person name="Zhang Y.J."/>
            <person name="Zhao D.L."/>
            <person name="Chen X.L."/>
            <person name="Zhang X.Y."/>
            <person name="Chen B."/>
            <person name="Zhou B.C."/>
            <person name="Zhang Y.Z."/>
        </authorList>
    </citation>
    <scope>NUCLEOTIDE SEQUENCE [LARGE SCALE GENOMIC DNA]</scope>
    <source>
        <strain evidence="3">ACAM 615</strain>
    </source>
</reference>
<dbReference type="Gene3D" id="1.10.720.30">
    <property type="entry name" value="SAP domain"/>
    <property type="match status" value="1"/>
</dbReference>